<evidence type="ECO:0000256" key="2">
    <source>
        <dbReference type="SAM" id="Phobius"/>
    </source>
</evidence>
<proteinExistence type="predicted"/>
<evidence type="ECO:0008006" key="6">
    <source>
        <dbReference type="Google" id="ProtNLM"/>
    </source>
</evidence>
<reference evidence="4 5" key="1">
    <citation type="journal article" date="2020" name="Microorganisms">
        <title>Osmotic Adaptation and Compatible Solute Biosynthesis of Phototrophic Bacteria as Revealed from Genome Analyses.</title>
        <authorList>
            <person name="Imhoff J.F."/>
            <person name="Rahn T."/>
            <person name="Kunzel S."/>
            <person name="Keller A."/>
            <person name="Neulinger S.C."/>
        </authorList>
    </citation>
    <scope>NUCLEOTIDE SEQUENCE [LARGE SCALE GENOMIC DNA]</scope>
    <source>
        <strain evidence="4 5">DSM 6210</strain>
    </source>
</reference>
<evidence type="ECO:0000256" key="3">
    <source>
        <dbReference type="SAM" id="SignalP"/>
    </source>
</evidence>
<keyword evidence="2" id="KW-0812">Transmembrane</keyword>
<dbReference type="Proteomes" id="UP000748752">
    <property type="component" value="Unassembled WGS sequence"/>
</dbReference>
<evidence type="ECO:0000313" key="4">
    <source>
        <dbReference type="EMBL" id="MBK1629534.1"/>
    </source>
</evidence>
<feature type="transmembrane region" description="Helical" evidence="2">
    <location>
        <begin position="256"/>
        <end position="275"/>
    </location>
</feature>
<keyword evidence="2" id="KW-1133">Transmembrane helix</keyword>
<keyword evidence="3" id="KW-0732">Signal</keyword>
<feature type="region of interest" description="Disordered" evidence="1">
    <location>
        <begin position="62"/>
        <end position="91"/>
    </location>
</feature>
<protein>
    <recommendedName>
        <fullName evidence="6">PEP-CTERM sorting domain-containing protein</fullName>
    </recommendedName>
</protein>
<keyword evidence="2" id="KW-0472">Membrane</keyword>
<organism evidence="4 5">
    <name type="scientific">Thiohalocapsa halophila</name>
    <dbReference type="NCBI Taxonomy" id="69359"/>
    <lineage>
        <taxon>Bacteria</taxon>
        <taxon>Pseudomonadati</taxon>
        <taxon>Pseudomonadota</taxon>
        <taxon>Gammaproteobacteria</taxon>
        <taxon>Chromatiales</taxon>
        <taxon>Chromatiaceae</taxon>
        <taxon>Thiohalocapsa</taxon>
    </lineage>
</organism>
<dbReference type="EMBL" id="NRRV01000003">
    <property type="protein sequence ID" value="MBK1629534.1"/>
    <property type="molecule type" value="Genomic_DNA"/>
</dbReference>
<gene>
    <name evidence="4" type="ORF">CKO31_02025</name>
</gene>
<keyword evidence="5" id="KW-1185">Reference proteome</keyword>
<feature type="signal peptide" evidence="3">
    <location>
        <begin position="1"/>
        <end position="27"/>
    </location>
</feature>
<comment type="caution">
    <text evidence="4">The sequence shown here is derived from an EMBL/GenBank/DDBJ whole genome shotgun (WGS) entry which is preliminary data.</text>
</comment>
<evidence type="ECO:0000256" key="1">
    <source>
        <dbReference type="SAM" id="MobiDB-lite"/>
    </source>
</evidence>
<name>A0ABS1CCB4_9GAMM</name>
<evidence type="ECO:0000313" key="5">
    <source>
        <dbReference type="Proteomes" id="UP000748752"/>
    </source>
</evidence>
<accession>A0ABS1CCB4</accession>
<sequence length="301" mass="31736">MPHHWATSVLALFFVTLTLGVTVGANAAPIGTDDGIDDWASTRASVLRFEDDQFIERPALDQKTGADTVSSVEHEDPSNGLENARAKAEPYSMQVAGTTDSDVYDWRAIARFRDELSVMSANADDLVLDFVFDVTGILDPADPTGSFAINLLWFEDASTFDVLDGFAITSDEVGAEGEVDTSVTLSTGDPVASGSLLPIHITGILNSSNGAHDFFGTAALTKLVPRDTLGNELGQDQFRITSTASPDSALVNIGTAPVPASTALVTLGLSVLGLVRARKARSMLGGRARVDAAVTQGPHSW</sequence>
<feature type="chain" id="PRO_5046030594" description="PEP-CTERM sorting domain-containing protein" evidence="3">
    <location>
        <begin position="28"/>
        <end position="301"/>
    </location>
</feature>